<evidence type="ECO:0000313" key="2">
    <source>
        <dbReference type="EMBL" id="MCQ4163386.1"/>
    </source>
</evidence>
<keyword evidence="3" id="KW-1185">Reference proteome</keyword>
<feature type="chain" id="PRO_5046349456" evidence="1">
    <location>
        <begin position="23"/>
        <end position="140"/>
    </location>
</feature>
<protein>
    <submittedName>
        <fullName evidence="2">Uncharacterized protein</fullName>
    </submittedName>
</protein>
<organism evidence="2 3">
    <name type="scientific">Tahibacter harae</name>
    <dbReference type="NCBI Taxonomy" id="2963937"/>
    <lineage>
        <taxon>Bacteria</taxon>
        <taxon>Pseudomonadati</taxon>
        <taxon>Pseudomonadota</taxon>
        <taxon>Gammaproteobacteria</taxon>
        <taxon>Lysobacterales</taxon>
        <taxon>Rhodanobacteraceae</taxon>
        <taxon>Tahibacter</taxon>
    </lineage>
</organism>
<dbReference type="EMBL" id="JANFQO010000001">
    <property type="protein sequence ID" value="MCQ4163386.1"/>
    <property type="molecule type" value="Genomic_DNA"/>
</dbReference>
<evidence type="ECO:0000256" key="1">
    <source>
        <dbReference type="SAM" id="SignalP"/>
    </source>
</evidence>
<gene>
    <name evidence="2" type="ORF">NM961_01555</name>
</gene>
<comment type="caution">
    <text evidence="2">The sequence shown here is derived from an EMBL/GenBank/DDBJ whole genome shotgun (WGS) entry which is preliminary data.</text>
</comment>
<feature type="signal peptide" evidence="1">
    <location>
        <begin position="1"/>
        <end position="22"/>
    </location>
</feature>
<accession>A0ABT1QLJ0</accession>
<reference evidence="2" key="1">
    <citation type="submission" date="2022-07" db="EMBL/GenBank/DDBJ databases">
        <title>Tahibacter sp., a new gammaproteobacterium isolated from the silt sample collected at pig farm.</title>
        <authorList>
            <person name="Chen H."/>
        </authorList>
    </citation>
    <scope>NUCLEOTIDE SEQUENCE</scope>
    <source>
        <strain evidence="2">P2K</strain>
    </source>
</reference>
<sequence>MRILAGCAGALLLVALPLSAMAALQVSLRTRDCGCDGAEGPRSREEERKVDYRWLGPEQLEVQVWGTENSEWRVDESRAWVELKESVLELGYAPRKVDIDSSRPTLACLRAVRLTYVVSGLPRSRYSLHAEPAGTVQVEP</sequence>
<dbReference type="Proteomes" id="UP001165498">
    <property type="component" value="Unassembled WGS sequence"/>
</dbReference>
<name>A0ABT1QLJ0_9GAMM</name>
<evidence type="ECO:0000313" key="3">
    <source>
        <dbReference type="Proteomes" id="UP001165498"/>
    </source>
</evidence>
<proteinExistence type="predicted"/>
<dbReference type="RefSeq" id="WP_255910494.1">
    <property type="nucleotide sequence ID" value="NZ_JANFQO010000001.1"/>
</dbReference>
<keyword evidence="1" id="KW-0732">Signal</keyword>